<dbReference type="PANTHER" id="PTHR42912">
    <property type="entry name" value="METHYLTRANSFERASE"/>
    <property type="match status" value="1"/>
</dbReference>
<keyword evidence="2" id="KW-0808">Transferase</keyword>
<evidence type="ECO:0000259" key="1">
    <source>
        <dbReference type="Pfam" id="PF08241"/>
    </source>
</evidence>
<dbReference type="STRING" id="1508389.SAMN05444003_1708"/>
<name>A0A1M5PL52_9RHOB</name>
<organism evidence="2 3">
    <name type="scientific">Cognatiyoonia sediminum</name>
    <dbReference type="NCBI Taxonomy" id="1508389"/>
    <lineage>
        <taxon>Bacteria</taxon>
        <taxon>Pseudomonadati</taxon>
        <taxon>Pseudomonadota</taxon>
        <taxon>Alphaproteobacteria</taxon>
        <taxon>Rhodobacterales</taxon>
        <taxon>Paracoccaceae</taxon>
        <taxon>Cognatiyoonia</taxon>
    </lineage>
</organism>
<dbReference type="RefSeq" id="WP_165611599.1">
    <property type="nucleotide sequence ID" value="NZ_FQXB01000002.1"/>
</dbReference>
<dbReference type="GO" id="GO:0032259">
    <property type="term" value="P:methylation"/>
    <property type="evidence" value="ECO:0007669"/>
    <property type="project" value="UniProtKB-KW"/>
</dbReference>
<sequence length="237" mass="26413">MERNTIPVWRRTFGSWQFSVSRNAMTTQELEQDYDLAASIWQKTISKLGFERAYDQLVRTGIESLLAKDPDNEFAVLDIGIGSGAMTAAFAGQVAQPAKYFGVDLSGEMLNVARNRLRGIGIDADLTKSDADALPYADNSFDVVMAAHVFEHTVDPKHAIEEALRVLKPNGVLLACITKQSLMGAYIHLKWRTHRASQDRALDWFRSAGADRVLVQQFTANSWARGFSCGYIVRKPL</sequence>
<accession>A0A1M5PL52</accession>
<dbReference type="CDD" id="cd02440">
    <property type="entry name" value="AdoMet_MTases"/>
    <property type="match status" value="1"/>
</dbReference>
<feature type="domain" description="Methyltransferase type 11" evidence="1">
    <location>
        <begin position="77"/>
        <end position="174"/>
    </location>
</feature>
<gene>
    <name evidence="2" type="ORF">SAMN05444003_1708</name>
</gene>
<dbReference type="GO" id="GO:0008757">
    <property type="term" value="F:S-adenosylmethionine-dependent methyltransferase activity"/>
    <property type="evidence" value="ECO:0007669"/>
    <property type="project" value="InterPro"/>
</dbReference>
<keyword evidence="2" id="KW-0489">Methyltransferase</keyword>
<dbReference type="InterPro" id="IPR050508">
    <property type="entry name" value="Methyltransf_Superfamily"/>
</dbReference>
<dbReference type="Proteomes" id="UP000184074">
    <property type="component" value="Unassembled WGS sequence"/>
</dbReference>
<evidence type="ECO:0000313" key="3">
    <source>
        <dbReference type="Proteomes" id="UP000184074"/>
    </source>
</evidence>
<dbReference type="EMBL" id="FQXB01000002">
    <property type="protein sequence ID" value="SHH02514.1"/>
    <property type="molecule type" value="Genomic_DNA"/>
</dbReference>
<dbReference type="Pfam" id="PF08241">
    <property type="entry name" value="Methyltransf_11"/>
    <property type="match status" value="1"/>
</dbReference>
<dbReference type="AlphaFoldDB" id="A0A1M5PL52"/>
<reference evidence="2 3" key="1">
    <citation type="submission" date="2016-11" db="EMBL/GenBank/DDBJ databases">
        <authorList>
            <person name="Jaros S."/>
            <person name="Januszkiewicz K."/>
            <person name="Wedrychowicz H."/>
        </authorList>
    </citation>
    <scope>NUCLEOTIDE SEQUENCE [LARGE SCALE GENOMIC DNA]</scope>
    <source>
        <strain evidence="2 3">DSM 28715</strain>
    </source>
</reference>
<dbReference type="InterPro" id="IPR013216">
    <property type="entry name" value="Methyltransf_11"/>
</dbReference>
<dbReference type="SUPFAM" id="SSF53335">
    <property type="entry name" value="S-adenosyl-L-methionine-dependent methyltransferases"/>
    <property type="match status" value="1"/>
</dbReference>
<keyword evidence="3" id="KW-1185">Reference proteome</keyword>
<protein>
    <submittedName>
        <fullName evidence="2">Demethylmenaquinone methyltransferase / 2-methoxy-6-polyprenyl-1,4-benzoquinol methylase</fullName>
    </submittedName>
</protein>
<evidence type="ECO:0000313" key="2">
    <source>
        <dbReference type="EMBL" id="SHH02514.1"/>
    </source>
</evidence>
<dbReference type="Gene3D" id="3.40.50.150">
    <property type="entry name" value="Vaccinia Virus protein VP39"/>
    <property type="match status" value="1"/>
</dbReference>
<proteinExistence type="predicted"/>
<dbReference type="InterPro" id="IPR029063">
    <property type="entry name" value="SAM-dependent_MTases_sf"/>
</dbReference>